<dbReference type="AlphaFoldDB" id="A0A397W8T8"/>
<evidence type="ECO:0000313" key="2">
    <source>
        <dbReference type="EMBL" id="RIB30452.1"/>
    </source>
</evidence>
<keyword evidence="3" id="KW-1185">Reference proteome</keyword>
<feature type="transmembrane region" description="Helical" evidence="1">
    <location>
        <begin position="136"/>
        <end position="158"/>
    </location>
</feature>
<organism evidence="2 3">
    <name type="scientific">Gigaspora rosea</name>
    <dbReference type="NCBI Taxonomy" id="44941"/>
    <lineage>
        <taxon>Eukaryota</taxon>
        <taxon>Fungi</taxon>
        <taxon>Fungi incertae sedis</taxon>
        <taxon>Mucoromycota</taxon>
        <taxon>Glomeromycotina</taxon>
        <taxon>Glomeromycetes</taxon>
        <taxon>Diversisporales</taxon>
        <taxon>Gigasporaceae</taxon>
        <taxon>Gigaspora</taxon>
    </lineage>
</organism>
<dbReference type="Proteomes" id="UP000266673">
    <property type="component" value="Unassembled WGS sequence"/>
</dbReference>
<evidence type="ECO:0000313" key="3">
    <source>
        <dbReference type="Proteomes" id="UP000266673"/>
    </source>
</evidence>
<gene>
    <name evidence="2" type="ORF">C2G38_149562</name>
</gene>
<comment type="caution">
    <text evidence="2">The sequence shown here is derived from an EMBL/GenBank/DDBJ whole genome shotgun (WGS) entry which is preliminary data.</text>
</comment>
<keyword evidence="1" id="KW-0472">Membrane</keyword>
<dbReference type="EMBL" id="QKWP01000012">
    <property type="protein sequence ID" value="RIB30452.1"/>
    <property type="molecule type" value="Genomic_DNA"/>
</dbReference>
<feature type="transmembrane region" description="Helical" evidence="1">
    <location>
        <begin position="100"/>
        <end position="124"/>
    </location>
</feature>
<name>A0A397W8T8_9GLOM</name>
<evidence type="ECO:0000256" key="1">
    <source>
        <dbReference type="SAM" id="Phobius"/>
    </source>
</evidence>
<accession>A0A397W8T8</accession>
<protein>
    <submittedName>
        <fullName evidence="2">Uncharacterized protein</fullName>
    </submittedName>
</protein>
<sequence>MMESKKAIIVATIFSFISLISLSLVNLGTPVIQPISLITIIYKSLSIDSSDSITYFIRIGIYGTCMSDSSSTSGCSHSDIDSDIQLKIGNYPSQSGYLLFMHPIGLFVSFFLVIISFSICLNYIRGQDYRRLISNSLISSTIVNLMAIIGDILIFKYFSDTYGDGTTTFGSGFALVFVSFICTLFSTFAFYKAGILSHPL</sequence>
<feature type="transmembrane region" description="Helical" evidence="1">
    <location>
        <begin position="170"/>
        <end position="191"/>
    </location>
</feature>
<keyword evidence="1" id="KW-1133">Transmembrane helix</keyword>
<reference evidence="2 3" key="1">
    <citation type="submission" date="2018-06" db="EMBL/GenBank/DDBJ databases">
        <title>Comparative genomics reveals the genomic features of Rhizophagus irregularis, R. cerebriforme, R. diaphanum and Gigaspora rosea, and their symbiotic lifestyle signature.</title>
        <authorList>
            <person name="Morin E."/>
            <person name="San Clemente H."/>
            <person name="Chen E.C.H."/>
            <person name="De La Providencia I."/>
            <person name="Hainaut M."/>
            <person name="Kuo A."/>
            <person name="Kohler A."/>
            <person name="Murat C."/>
            <person name="Tang N."/>
            <person name="Roy S."/>
            <person name="Loubradou J."/>
            <person name="Henrissat B."/>
            <person name="Grigoriev I.V."/>
            <person name="Corradi N."/>
            <person name="Roux C."/>
            <person name="Martin F.M."/>
        </authorList>
    </citation>
    <scope>NUCLEOTIDE SEQUENCE [LARGE SCALE GENOMIC DNA]</scope>
    <source>
        <strain evidence="2 3">DAOM 194757</strain>
    </source>
</reference>
<keyword evidence="1" id="KW-0812">Transmembrane</keyword>
<proteinExistence type="predicted"/>
<feature type="transmembrane region" description="Helical" evidence="1">
    <location>
        <begin position="7"/>
        <end position="27"/>
    </location>
</feature>